<organism evidence="14 15">
    <name type="scientific">Reticulomyxa filosa</name>
    <dbReference type="NCBI Taxonomy" id="46433"/>
    <lineage>
        <taxon>Eukaryota</taxon>
        <taxon>Sar</taxon>
        <taxon>Rhizaria</taxon>
        <taxon>Retaria</taxon>
        <taxon>Foraminifera</taxon>
        <taxon>Monothalamids</taxon>
        <taxon>Reticulomyxidae</taxon>
        <taxon>Reticulomyxa</taxon>
    </lineage>
</organism>
<evidence type="ECO:0000256" key="9">
    <source>
        <dbReference type="ARBA" id="ARBA00041902"/>
    </source>
</evidence>
<dbReference type="AlphaFoldDB" id="X6NQQ5"/>
<feature type="region of interest" description="Disordered" evidence="11">
    <location>
        <begin position="82"/>
        <end position="188"/>
    </location>
</feature>
<dbReference type="GO" id="GO:0005634">
    <property type="term" value="C:nucleus"/>
    <property type="evidence" value="ECO:0007669"/>
    <property type="project" value="TreeGrafter"/>
</dbReference>
<feature type="region of interest" description="Disordered" evidence="11">
    <location>
        <begin position="597"/>
        <end position="622"/>
    </location>
</feature>
<dbReference type="Gene3D" id="3.30.200.20">
    <property type="entry name" value="Phosphorylase Kinase, domain 1"/>
    <property type="match status" value="1"/>
</dbReference>
<feature type="compositionally biased region" description="Basic residues" evidence="11">
    <location>
        <begin position="115"/>
        <end position="136"/>
    </location>
</feature>
<gene>
    <name evidence="14" type="ORF">RFI_09438</name>
</gene>
<accession>X6NQQ5</accession>
<dbReference type="PANTHER" id="PTHR24056:SF107">
    <property type="entry name" value="CYCLIN-DEPENDENT KINASE 11A-RELATED"/>
    <property type="match status" value="1"/>
</dbReference>
<dbReference type="PROSITE" id="PS50011">
    <property type="entry name" value="PROTEIN_KINASE_DOM"/>
    <property type="match status" value="1"/>
</dbReference>
<proteinExistence type="inferred from homology"/>
<comment type="subunit">
    <text evidence="7">May form a complex composed of at least the catalytic subunit CRK2 and a cyclin.</text>
</comment>
<feature type="region of interest" description="Disordered" evidence="11">
    <location>
        <begin position="542"/>
        <end position="564"/>
    </location>
</feature>
<evidence type="ECO:0000256" key="1">
    <source>
        <dbReference type="ARBA" id="ARBA00006485"/>
    </source>
</evidence>
<evidence type="ECO:0000256" key="2">
    <source>
        <dbReference type="ARBA" id="ARBA00022527"/>
    </source>
</evidence>
<feature type="transmembrane region" description="Helical" evidence="12">
    <location>
        <begin position="893"/>
        <end position="915"/>
    </location>
</feature>
<comment type="caution">
    <text evidence="14">The sequence shown here is derived from an EMBL/GenBank/DDBJ whole genome shotgun (WGS) entry which is preliminary data.</text>
</comment>
<evidence type="ECO:0000256" key="12">
    <source>
        <dbReference type="SAM" id="Phobius"/>
    </source>
</evidence>
<keyword evidence="2" id="KW-0723">Serine/threonine-protein kinase</keyword>
<evidence type="ECO:0000259" key="13">
    <source>
        <dbReference type="PROSITE" id="PS50011"/>
    </source>
</evidence>
<dbReference type="SUPFAM" id="SSF56112">
    <property type="entry name" value="Protein kinase-like (PK-like)"/>
    <property type="match status" value="1"/>
</dbReference>
<feature type="region of interest" description="Disordered" evidence="11">
    <location>
        <begin position="480"/>
        <end position="499"/>
    </location>
</feature>
<dbReference type="GO" id="GO:0005524">
    <property type="term" value="F:ATP binding"/>
    <property type="evidence" value="ECO:0007669"/>
    <property type="project" value="UniProtKB-KW"/>
</dbReference>
<feature type="compositionally biased region" description="Polar residues" evidence="11">
    <location>
        <begin position="597"/>
        <end position="613"/>
    </location>
</feature>
<dbReference type="Gene3D" id="1.10.510.10">
    <property type="entry name" value="Transferase(Phosphotransferase) domain 1"/>
    <property type="match status" value="1"/>
</dbReference>
<evidence type="ECO:0000256" key="7">
    <source>
        <dbReference type="ARBA" id="ARBA00038543"/>
    </source>
</evidence>
<evidence type="ECO:0000256" key="10">
    <source>
        <dbReference type="ARBA" id="ARBA00042858"/>
    </source>
</evidence>
<evidence type="ECO:0000256" key="11">
    <source>
        <dbReference type="SAM" id="MobiDB-lite"/>
    </source>
</evidence>
<dbReference type="GO" id="GO:0004674">
    <property type="term" value="F:protein serine/threonine kinase activity"/>
    <property type="evidence" value="ECO:0007669"/>
    <property type="project" value="UniProtKB-KW"/>
</dbReference>
<comment type="similarity">
    <text evidence="1">Belongs to the protein kinase superfamily. CMGC Ser/Thr protein kinase family. CDC2/CDKX subfamily.</text>
</comment>
<keyword evidence="15" id="KW-1185">Reference proteome</keyword>
<name>X6NQQ5_RETFI</name>
<evidence type="ECO:0000313" key="15">
    <source>
        <dbReference type="Proteomes" id="UP000023152"/>
    </source>
</evidence>
<keyword evidence="12" id="KW-1133">Transmembrane helix</keyword>
<sequence length="924" mass="105001">MCKYLYNYTVSKKKIQNFETNEMFCFKEESQFANMTQKFLGITVTSGRTHRIVSYNGHCQDLEEGELTTSDAEELDNNRSHANNFETSKKMNSMAKVHPNRLSEHKNRNQSQSRSRSRSYSRSRSRSRGRKSRRPNNHSTRNNGSNSQQKMKGSNKKQDYSANRKYKSMTESNEGSQKRTKLGQKMSRDNNKELSYHEVIRKIGQQKKSYNVSNLSDVMHIRSGTARNYLFSHLDLNSLSVEALVSRIDSIQQELLEQTKVSLSQTNGRPCVTTEMELKTLLFLYKELLYNKRLLLSSTNIYPDNTVTTVITTNIITNDGNGLFLDSTIRNKLYGFNAHNCDLERLDECIEYCYDQVSRLTSANSGSWQSLHKHNQGNAIDNHDYSHNNGRDHNHSRTYYHNDNANDNDHNNDNDHGKMGFPYIKSICGINMGHSEHYIIKQLNERRKQEREKSLSQSEKKHIRKQENTEEVIIDTIKDTSVSSSHNDSPHSPPKLMTDSDINMYDVSMTHIATKNNETNEVMDRVLEPVLSTLIATTAAVNESTNKENETTSRYSTPMSPPRVFSTSPTPLTMTATGSNLSFSQLRTQSEIIEPSLSQLKINGSPSSTTDQTNQEKKQGETNPITIISGNIDNSVDAQALAAVISKENNDNHNVITNFNSNINANANANTNINVNINTNANINVNASSNVDSTKSNRSMVPYTGKCRMLREHYHILNDIHEGTYGRVKRAECIATGEQKAVKVVKISSETTHSGFPKSGLREMSILMSLQHENVVKLEEIVLDNRIDRVGMILEFCEQDLHAFMKVMLEGFNTSELKCLMKQLLEGVAYLHKNWVIHRDLKTANLLLNNGTLKICDFGMARRFTELSLFLSFTILFGLLFFLLLAIVNNCAVIVTCFLLIVVIPLSSILFFFFFKHQTKKGAF</sequence>
<feature type="region of interest" description="Disordered" evidence="11">
    <location>
        <begin position="449"/>
        <end position="471"/>
    </location>
</feature>
<keyword evidence="5" id="KW-0418">Kinase</keyword>
<reference evidence="14 15" key="1">
    <citation type="journal article" date="2013" name="Curr. Biol.">
        <title>The Genome of the Foraminiferan Reticulomyxa filosa.</title>
        <authorList>
            <person name="Glockner G."/>
            <person name="Hulsmann N."/>
            <person name="Schleicher M."/>
            <person name="Noegel A.A."/>
            <person name="Eichinger L."/>
            <person name="Gallinger C."/>
            <person name="Pawlowski J."/>
            <person name="Sierra R."/>
            <person name="Euteneuer U."/>
            <person name="Pillet L."/>
            <person name="Moustafa A."/>
            <person name="Platzer M."/>
            <person name="Groth M."/>
            <person name="Szafranski K."/>
            <person name="Schliwa M."/>
        </authorList>
    </citation>
    <scope>NUCLEOTIDE SEQUENCE [LARGE SCALE GENOMIC DNA]</scope>
</reference>
<dbReference type="InterPro" id="IPR000719">
    <property type="entry name" value="Prot_kinase_dom"/>
</dbReference>
<dbReference type="InterPro" id="IPR011009">
    <property type="entry name" value="Kinase-like_dom_sf"/>
</dbReference>
<protein>
    <recommendedName>
        <fullName evidence="8">Cyclin-dependent kinase 2 homolog</fullName>
    </recommendedName>
    <alternativeName>
        <fullName evidence="9">Cell division control protein 2 homolog</fullName>
    </alternativeName>
    <alternativeName>
        <fullName evidence="10">cdc2-related kinase 2</fullName>
    </alternativeName>
</protein>
<evidence type="ECO:0000256" key="8">
    <source>
        <dbReference type="ARBA" id="ARBA00039612"/>
    </source>
</evidence>
<dbReference type="GO" id="GO:0007346">
    <property type="term" value="P:regulation of mitotic cell cycle"/>
    <property type="evidence" value="ECO:0007669"/>
    <property type="project" value="TreeGrafter"/>
</dbReference>
<evidence type="ECO:0000256" key="4">
    <source>
        <dbReference type="ARBA" id="ARBA00022741"/>
    </source>
</evidence>
<dbReference type="PROSITE" id="PS00108">
    <property type="entry name" value="PROTEIN_KINASE_ST"/>
    <property type="match status" value="1"/>
</dbReference>
<evidence type="ECO:0000313" key="14">
    <source>
        <dbReference type="EMBL" id="ETO27692.1"/>
    </source>
</evidence>
<evidence type="ECO:0000256" key="6">
    <source>
        <dbReference type="ARBA" id="ARBA00022840"/>
    </source>
</evidence>
<dbReference type="InterPro" id="IPR050108">
    <property type="entry name" value="CDK"/>
</dbReference>
<dbReference type="OrthoDB" id="6284126at2759"/>
<keyword evidence="3" id="KW-0808">Transferase</keyword>
<dbReference type="PANTHER" id="PTHR24056">
    <property type="entry name" value="CELL DIVISION PROTEIN KINASE"/>
    <property type="match status" value="1"/>
</dbReference>
<dbReference type="SMART" id="SM00220">
    <property type="entry name" value="S_TKc"/>
    <property type="match status" value="1"/>
</dbReference>
<keyword evidence="4" id="KW-0547">Nucleotide-binding</keyword>
<evidence type="ECO:0000256" key="3">
    <source>
        <dbReference type="ARBA" id="ARBA00022679"/>
    </source>
</evidence>
<dbReference type="Proteomes" id="UP000023152">
    <property type="component" value="Unassembled WGS sequence"/>
</dbReference>
<feature type="compositionally biased region" description="Polar residues" evidence="11">
    <location>
        <begin position="137"/>
        <end position="152"/>
    </location>
</feature>
<dbReference type="EMBL" id="ASPP01007098">
    <property type="protein sequence ID" value="ETO27692.1"/>
    <property type="molecule type" value="Genomic_DNA"/>
</dbReference>
<feature type="transmembrane region" description="Helical" evidence="12">
    <location>
        <begin position="867"/>
        <end position="887"/>
    </location>
</feature>
<keyword evidence="12" id="KW-0812">Transmembrane</keyword>
<keyword evidence="12" id="KW-0472">Membrane</keyword>
<feature type="domain" description="Protein kinase" evidence="13">
    <location>
        <begin position="714"/>
        <end position="924"/>
    </location>
</feature>
<dbReference type="InterPro" id="IPR008271">
    <property type="entry name" value="Ser/Thr_kinase_AS"/>
</dbReference>
<feature type="region of interest" description="Disordered" evidence="11">
    <location>
        <begin position="367"/>
        <end position="414"/>
    </location>
</feature>
<evidence type="ECO:0000256" key="5">
    <source>
        <dbReference type="ARBA" id="ARBA00022777"/>
    </source>
</evidence>
<keyword evidence="6" id="KW-0067">ATP-binding</keyword>
<dbReference type="Pfam" id="PF00069">
    <property type="entry name" value="Pkinase"/>
    <property type="match status" value="1"/>
</dbReference>
<feature type="compositionally biased region" description="Basic and acidic residues" evidence="11">
    <location>
        <begin position="381"/>
        <end position="395"/>
    </location>
</feature>
<feature type="compositionally biased region" description="Basic and acidic residues" evidence="11">
    <location>
        <begin position="449"/>
        <end position="468"/>
    </location>
</feature>